<gene>
    <name evidence="1" type="ORF">ERS852480_02711</name>
</gene>
<dbReference type="EMBL" id="CZAB01000023">
    <property type="protein sequence ID" value="CUP14168.1"/>
    <property type="molecule type" value="Genomic_DNA"/>
</dbReference>
<proteinExistence type="predicted"/>
<name>A0A174KWJ0_9FIRM</name>
<dbReference type="AlphaFoldDB" id="A0A174KWJ0"/>
<reference evidence="1 2" key="1">
    <citation type="submission" date="2015-09" db="EMBL/GenBank/DDBJ databases">
        <authorList>
            <consortium name="Pathogen Informatics"/>
        </authorList>
    </citation>
    <scope>NUCLEOTIDE SEQUENCE [LARGE SCALE GENOMIC DNA]</scope>
    <source>
        <strain evidence="1 2">2789STDY5834865</strain>
    </source>
</reference>
<dbReference type="RefSeq" id="WP_151164671.1">
    <property type="nucleotide sequence ID" value="NZ_CAJUGB010000051.1"/>
</dbReference>
<evidence type="ECO:0000313" key="1">
    <source>
        <dbReference type="EMBL" id="CUP14168.1"/>
    </source>
</evidence>
<dbReference type="Proteomes" id="UP000095512">
    <property type="component" value="Unassembled WGS sequence"/>
</dbReference>
<sequence length="69" mass="8077">MMPKIIKMEVYVITAIVALARAVENTVKFRNPFLCLSNQRRLRFISFSIASWVLRKIFCCEQSPESRKP</sequence>
<organism evidence="1 2">
    <name type="scientific">Enterocloster clostridioformis</name>
    <dbReference type="NCBI Taxonomy" id="1531"/>
    <lineage>
        <taxon>Bacteria</taxon>
        <taxon>Bacillati</taxon>
        <taxon>Bacillota</taxon>
        <taxon>Clostridia</taxon>
        <taxon>Lachnospirales</taxon>
        <taxon>Lachnospiraceae</taxon>
        <taxon>Enterocloster</taxon>
    </lineage>
</organism>
<protein>
    <submittedName>
        <fullName evidence="1">Uncharacterized protein</fullName>
    </submittedName>
</protein>
<evidence type="ECO:0000313" key="2">
    <source>
        <dbReference type="Proteomes" id="UP000095512"/>
    </source>
</evidence>
<accession>A0A174KWJ0</accession>